<evidence type="ECO:0000259" key="4">
    <source>
        <dbReference type="Pfam" id="PF25975"/>
    </source>
</evidence>
<evidence type="ECO:0000256" key="1">
    <source>
        <dbReference type="ARBA" id="ARBA00009477"/>
    </source>
</evidence>
<evidence type="ECO:0000313" key="5">
    <source>
        <dbReference type="EMBL" id="MCV9928636.1"/>
    </source>
</evidence>
<dbReference type="InterPro" id="IPR058649">
    <property type="entry name" value="CzcB_C"/>
</dbReference>
<evidence type="ECO:0000313" key="6">
    <source>
        <dbReference type="Proteomes" id="UP001151079"/>
    </source>
</evidence>
<dbReference type="PANTHER" id="PTHR30097:SF16">
    <property type="entry name" value="CATION EFFLUX SYSTEM (CZCB-LIKE)"/>
    <property type="match status" value="1"/>
</dbReference>
<feature type="domain" description="CzcB-like C-terminal circularly permuted SH3-like" evidence="4">
    <location>
        <begin position="327"/>
        <end position="386"/>
    </location>
</feature>
<gene>
    <name evidence="5" type="ORF">OIU83_13285</name>
</gene>
<keyword evidence="2" id="KW-0813">Transport</keyword>
<dbReference type="FunFam" id="2.40.30.170:FF:000010">
    <property type="entry name" value="Efflux RND transporter periplasmic adaptor subunit"/>
    <property type="match status" value="1"/>
</dbReference>
<accession>A0A9X2ZC52</accession>
<dbReference type="AlphaFoldDB" id="A0A9X2ZC52"/>
<dbReference type="PANTHER" id="PTHR30097">
    <property type="entry name" value="CATION EFFLUX SYSTEM PROTEIN CUSB"/>
    <property type="match status" value="1"/>
</dbReference>
<keyword evidence="6" id="KW-1185">Reference proteome</keyword>
<dbReference type="Gene3D" id="2.40.30.170">
    <property type="match status" value="1"/>
</dbReference>
<sequence>MILNTKNSYRFQISKICNQKIEYRNLLLTLITATALTACGNKEETKEKDYYSLQNDTIIIPATSTIAPKLKLETVKNVSYQLELITAGTVKAIPNFYAEIAPPFSGRVTKVHLKLGMKTQPGTPLFEMVSPDFIDAQKNFFQTKSAFQIAKLSLKRQQDLKNNGVGSQKDLEEAETNFEVNEKEYQNAIASLKIFGVNVDKLIFGQPLVITSPIPGEIITNEVVMGQYIKAEDAPKAKVADLKKVWVAGQVKEKDIRFIHELDGAEIQVASYPDKIIVGRIYHVDEMVDESTRSVQVLIECLNDDHVLKPGMYVNVKFIDTPENTLFVPAKAVLQFNDKSFVLVQIGKGKYIRRYVETGISNKGKIAILSGLKPNETIISEGAFYLLEAK</sequence>
<dbReference type="Proteomes" id="UP001151079">
    <property type="component" value="Unassembled WGS sequence"/>
</dbReference>
<dbReference type="RefSeq" id="WP_264206748.1">
    <property type="nucleotide sequence ID" value="NZ_JAOZEW010000013.1"/>
</dbReference>
<dbReference type="GO" id="GO:0016020">
    <property type="term" value="C:membrane"/>
    <property type="evidence" value="ECO:0007669"/>
    <property type="project" value="InterPro"/>
</dbReference>
<name>A0A9X2ZC52_9FLAO</name>
<feature type="domain" description="CusB-like beta-barrel" evidence="3">
    <location>
        <begin position="244"/>
        <end position="319"/>
    </location>
</feature>
<comment type="similarity">
    <text evidence="1">Belongs to the membrane fusion protein (MFP) (TC 8.A.1) family.</text>
</comment>
<dbReference type="InterPro" id="IPR006143">
    <property type="entry name" value="RND_pump_MFP"/>
</dbReference>
<reference evidence="5" key="1">
    <citation type="submission" date="2022-10" db="EMBL/GenBank/DDBJ databases">
        <title>Two novel species of Flavobacterium.</title>
        <authorList>
            <person name="Liu Q."/>
            <person name="Xin Y.-H."/>
        </authorList>
    </citation>
    <scope>NUCLEOTIDE SEQUENCE</scope>
    <source>
        <strain evidence="5">LS1R49</strain>
    </source>
</reference>
<proteinExistence type="inferred from homology"/>
<dbReference type="Pfam" id="PF25975">
    <property type="entry name" value="CzcB_C"/>
    <property type="match status" value="1"/>
</dbReference>
<protein>
    <submittedName>
        <fullName evidence="5">Efflux RND transporter periplasmic adaptor subunit</fullName>
    </submittedName>
</protein>
<dbReference type="Pfam" id="PF25954">
    <property type="entry name" value="Beta-barrel_RND_2"/>
    <property type="match status" value="1"/>
</dbReference>
<dbReference type="InterPro" id="IPR058792">
    <property type="entry name" value="Beta-barrel_RND_2"/>
</dbReference>
<dbReference type="SUPFAM" id="SSF111369">
    <property type="entry name" value="HlyD-like secretion proteins"/>
    <property type="match status" value="1"/>
</dbReference>
<dbReference type="Gene3D" id="2.40.420.20">
    <property type="match status" value="1"/>
</dbReference>
<dbReference type="NCBIfam" id="TIGR01730">
    <property type="entry name" value="RND_mfp"/>
    <property type="match status" value="1"/>
</dbReference>
<organism evidence="5 6">
    <name type="scientific">Flavobacterium shii</name>
    <dbReference type="NCBI Taxonomy" id="2987687"/>
    <lineage>
        <taxon>Bacteria</taxon>
        <taxon>Pseudomonadati</taxon>
        <taxon>Bacteroidota</taxon>
        <taxon>Flavobacteriia</taxon>
        <taxon>Flavobacteriales</taxon>
        <taxon>Flavobacteriaceae</taxon>
        <taxon>Flavobacterium</taxon>
    </lineage>
</organism>
<evidence type="ECO:0000259" key="3">
    <source>
        <dbReference type="Pfam" id="PF25954"/>
    </source>
</evidence>
<dbReference type="InterPro" id="IPR051909">
    <property type="entry name" value="MFP_Cation_Efflux"/>
</dbReference>
<dbReference type="EMBL" id="JAOZEW010000013">
    <property type="protein sequence ID" value="MCV9928636.1"/>
    <property type="molecule type" value="Genomic_DNA"/>
</dbReference>
<dbReference type="Gene3D" id="1.10.287.470">
    <property type="entry name" value="Helix hairpin bin"/>
    <property type="match status" value="1"/>
</dbReference>
<dbReference type="GO" id="GO:0022857">
    <property type="term" value="F:transmembrane transporter activity"/>
    <property type="evidence" value="ECO:0007669"/>
    <property type="project" value="InterPro"/>
</dbReference>
<evidence type="ECO:0000256" key="2">
    <source>
        <dbReference type="ARBA" id="ARBA00022448"/>
    </source>
</evidence>
<comment type="caution">
    <text evidence="5">The sequence shown here is derived from an EMBL/GenBank/DDBJ whole genome shotgun (WGS) entry which is preliminary data.</text>
</comment>